<organism evidence="6">
    <name type="scientific">freshwater metagenome</name>
    <dbReference type="NCBI Taxonomy" id="449393"/>
    <lineage>
        <taxon>unclassified sequences</taxon>
        <taxon>metagenomes</taxon>
        <taxon>ecological metagenomes</taxon>
    </lineage>
</organism>
<evidence type="ECO:0000256" key="5">
    <source>
        <dbReference type="SAM" id="Phobius"/>
    </source>
</evidence>
<dbReference type="EMBL" id="CAEZTP010000034">
    <property type="protein sequence ID" value="CAB4571515.1"/>
    <property type="molecule type" value="Genomic_DNA"/>
</dbReference>
<evidence type="ECO:0000313" key="7">
    <source>
        <dbReference type="EMBL" id="CAB4575972.1"/>
    </source>
</evidence>
<evidence type="ECO:0000256" key="1">
    <source>
        <dbReference type="ARBA" id="ARBA00022475"/>
    </source>
</evidence>
<keyword evidence="2 5" id="KW-0812">Transmembrane</keyword>
<dbReference type="HAMAP" id="MF_00631">
    <property type="entry name" value="CrgA"/>
    <property type="match status" value="1"/>
</dbReference>
<dbReference type="AlphaFoldDB" id="A0A6J6E8A2"/>
<evidence type="ECO:0000256" key="2">
    <source>
        <dbReference type="ARBA" id="ARBA00022692"/>
    </source>
</evidence>
<dbReference type="EMBL" id="CAEZTK010000109">
    <property type="protein sequence ID" value="CAB4575972.1"/>
    <property type="molecule type" value="Genomic_DNA"/>
</dbReference>
<feature type="transmembrane region" description="Helical" evidence="5">
    <location>
        <begin position="73"/>
        <end position="91"/>
    </location>
</feature>
<evidence type="ECO:0000313" key="6">
    <source>
        <dbReference type="EMBL" id="CAB4571515.1"/>
    </source>
</evidence>
<sequence>MVYLSCMPKSKLRKKVEERRAHNQDVAVHAPAGPLESPKWLAPTMVGFFLVGLAWIVTFYVTETRYPVPGVGAWNMIFGFAFIGVGFSLATRWR</sequence>
<feature type="transmembrane region" description="Helical" evidence="5">
    <location>
        <begin position="40"/>
        <end position="61"/>
    </location>
</feature>
<protein>
    <submittedName>
        <fullName evidence="6">Unannotated protein</fullName>
    </submittedName>
</protein>
<gene>
    <name evidence="7" type="ORF">UFOPK1643_01038</name>
    <name evidence="6" type="ORF">UFOPK1698_00556</name>
</gene>
<dbReference type="Pfam" id="PF06781">
    <property type="entry name" value="CrgA"/>
    <property type="match status" value="1"/>
</dbReference>
<dbReference type="InterPro" id="IPR009619">
    <property type="entry name" value="CrgA"/>
</dbReference>
<evidence type="ECO:0000256" key="4">
    <source>
        <dbReference type="ARBA" id="ARBA00023136"/>
    </source>
</evidence>
<proteinExistence type="inferred from homology"/>
<name>A0A6J6E8A2_9ZZZZ</name>
<reference evidence="6" key="1">
    <citation type="submission" date="2020-05" db="EMBL/GenBank/DDBJ databases">
        <authorList>
            <person name="Chiriac C."/>
            <person name="Salcher M."/>
            <person name="Ghai R."/>
            <person name="Kavagutti S V."/>
        </authorList>
    </citation>
    <scope>NUCLEOTIDE SEQUENCE</scope>
</reference>
<keyword evidence="1" id="KW-1003">Cell membrane</keyword>
<evidence type="ECO:0000256" key="3">
    <source>
        <dbReference type="ARBA" id="ARBA00022989"/>
    </source>
</evidence>
<accession>A0A6J6E8A2</accession>
<keyword evidence="3 5" id="KW-1133">Transmembrane helix</keyword>
<keyword evidence="4 5" id="KW-0472">Membrane</keyword>